<keyword evidence="10" id="KW-1185">Reference proteome</keyword>
<evidence type="ECO:0000313" key="8">
    <source>
        <dbReference type="EMBL" id="TWI46700.1"/>
    </source>
</evidence>
<feature type="transmembrane region" description="Helical" evidence="6">
    <location>
        <begin position="6"/>
        <end position="29"/>
    </location>
</feature>
<evidence type="ECO:0000256" key="5">
    <source>
        <dbReference type="ARBA" id="ARBA00023136"/>
    </source>
</evidence>
<organism evidence="8 9">
    <name type="scientific">Pseudoduganella flava</name>
    <dbReference type="NCBI Taxonomy" id="871742"/>
    <lineage>
        <taxon>Bacteria</taxon>
        <taxon>Pseudomonadati</taxon>
        <taxon>Pseudomonadota</taxon>
        <taxon>Betaproteobacteria</taxon>
        <taxon>Burkholderiales</taxon>
        <taxon>Oxalobacteraceae</taxon>
        <taxon>Telluria group</taxon>
        <taxon>Pseudoduganella</taxon>
    </lineage>
</organism>
<dbReference type="AlphaFoldDB" id="A0A562PRA7"/>
<keyword evidence="2" id="KW-1003">Cell membrane</keyword>
<feature type="transmembrane region" description="Helical" evidence="6">
    <location>
        <begin position="185"/>
        <end position="206"/>
    </location>
</feature>
<dbReference type="InterPro" id="IPR001123">
    <property type="entry name" value="LeuE-type"/>
</dbReference>
<feature type="transmembrane region" description="Helical" evidence="6">
    <location>
        <begin position="72"/>
        <end position="92"/>
    </location>
</feature>
<reference evidence="8 9" key="1">
    <citation type="journal article" date="2015" name="Stand. Genomic Sci.">
        <title>Genomic Encyclopedia of Bacterial and Archaeal Type Strains, Phase III: the genomes of soil and plant-associated and newly described type strains.</title>
        <authorList>
            <person name="Whitman W.B."/>
            <person name="Woyke T."/>
            <person name="Klenk H.P."/>
            <person name="Zhou Y."/>
            <person name="Lilburn T.G."/>
            <person name="Beck B.J."/>
            <person name="De Vos P."/>
            <person name="Vandamme P."/>
            <person name="Eisen J.A."/>
            <person name="Garrity G."/>
            <person name="Hugenholtz P."/>
            <person name="Kyrpides N.C."/>
        </authorList>
    </citation>
    <scope>NUCLEOTIDE SEQUENCE [LARGE SCALE GENOMIC DNA]</scope>
    <source>
        <strain evidence="8 9">CGMCC 1.10685</strain>
    </source>
</reference>
<dbReference type="RefSeq" id="WP_145876349.1">
    <property type="nucleotide sequence ID" value="NZ_CP046904.1"/>
</dbReference>
<keyword evidence="5 6" id="KW-0472">Membrane</keyword>
<sequence length="211" mass="21620">MSYSINLWLYFAVVLGIVALPGLDMAFVLGSALIGGRRAGLAAVAGIVAGGACHVLMAALGVAALLRVWPALYPALLLGGAAYMGWIGWALLRGADGFALAGTRGADLLPAAAFRRAMLTNLMNPKAYVFMLAVFPQFLHAEHGPVWMQSGVLGAITALTQLAVYGALALAAARASTWFGRSGGAAAWTARALGVLLLATAALGLWQAAQA</sequence>
<gene>
    <name evidence="7" type="ORF">GO485_01600</name>
    <name evidence="8" type="ORF">IP92_03063</name>
</gene>
<reference evidence="8" key="2">
    <citation type="submission" date="2019-07" db="EMBL/GenBank/DDBJ databases">
        <authorList>
            <person name="Whitman W."/>
            <person name="Huntemann M."/>
            <person name="Clum A."/>
            <person name="Pillay M."/>
            <person name="Palaniappan K."/>
            <person name="Varghese N."/>
            <person name="Mikhailova N."/>
            <person name="Stamatis D."/>
            <person name="Reddy T."/>
            <person name="Daum C."/>
            <person name="Shapiro N."/>
            <person name="Ivanova N."/>
            <person name="Kyrpides N."/>
            <person name="Woyke T."/>
        </authorList>
    </citation>
    <scope>NUCLEOTIDE SEQUENCE</scope>
    <source>
        <strain evidence="8">CGMCC 1.10685</strain>
    </source>
</reference>
<evidence type="ECO:0000313" key="10">
    <source>
        <dbReference type="Proteomes" id="UP000437862"/>
    </source>
</evidence>
<keyword evidence="3 6" id="KW-0812">Transmembrane</keyword>
<keyword evidence="4 6" id="KW-1133">Transmembrane helix</keyword>
<accession>A0A562PRA7</accession>
<dbReference type="EMBL" id="CP046904">
    <property type="protein sequence ID" value="QGZ37869.1"/>
    <property type="molecule type" value="Genomic_DNA"/>
</dbReference>
<dbReference type="EMBL" id="VLKW01000005">
    <property type="protein sequence ID" value="TWI46700.1"/>
    <property type="molecule type" value="Genomic_DNA"/>
</dbReference>
<dbReference type="PANTHER" id="PTHR30086">
    <property type="entry name" value="ARGININE EXPORTER PROTEIN ARGO"/>
    <property type="match status" value="1"/>
</dbReference>
<dbReference type="Pfam" id="PF01810">
    <property type="entry name" value="LysE"/>
    <property type="match status" value="1"/>
</dbReference>
<evidence type="ECO:0000256" key="3">
    <source>
        <dbReference type="ARBA" id="ARBA00022692"/>
    </source>
</evidence>
<dbReference type="GO" id="GO:0015171">
    <property type="term" value="F:amino acid transmembrane transporter activity"/>
    <property type="evidence" value="ECO:0007669"/>
    <property type="project" value="TreeGrafter"/>
</dbReference>
<reference evidence="7 10" key="3">
    <citation type="submission" date="2019-12" db="EMBL/GenBank/DDBJ databases">
        <title>Draft Genome Sequences of Six Type Strains of the Genus Massilia.</title>
        <authorList>
            <person name="Miess H."/>
            <person name="Frediansyah A."/>
            <person name="Goeker M."/>
            <person name="Gross H."/>
        </authorList>
    </citation>
    <scope>NUCLEOTIDE SEQUENCE [LARGE SCALE GENOMIC DNA]</scope>
    <source>
        <strain evidence="7 10">DSM 26639</strain>
    </source>
</reference>
<proteinExistence type="predicted"/>
<feature type="transmembrane region" description="Helical" evidence="6">
    <location>
        <begin position="41"/>
        <end position="66"/>
    </location>
</feature>
<evidence type="ECO:0000313" key="9">
    <source>
        <dbReference type="Proteomes" id="UP000315112"/>
    </source>
</evidence>
<dbReference type="PANTHER" id="PTHR30086:SF20">
    <property type="entry name" value="ARGININE EXPORTER PROTEIN ARGO-RELATED"/>
    <property type="match status" value="1"/>
</dbReference>
<dbReference type="OrthoDB" id="9804822at2"/>
<feature type="transmembrane region" description="Helical" evidence="6">
    <location>
        <begin position="122"/>
        <end position="139"/>
    </location>
</feature>
<protein>
    <submittedName>
        <fullName evidence="7">LysE family transporter</fullName>
    </submittedName>
    <submittedName>
        <fullName evidence="8">Threonine/homoserine/homoserine lactone efflux protein</fullName>
    </submittedName>
</protein>
<name>A0A562PRA7_9BURK</name>
<evidence type="ECO:0000256" key="4">
    <source>
        <dbReference type="ARBA" id="ARBA00022989"/>
    </source>
</evidence>
<evidence type="ECO:0000256" key="1">
    <source>
        <dbReference type="ARBA" id="ARBA00004651"/>
    </source>
</evidence>
<dbReference type="Proteomes" id="UP000437862">
    <property type="component" value="Chromosome"/>
</dbReference>
<dbReference type="GO" id="GO:0005886">
    <property type="term" value="C:plasma membrane"/>
    <property type="evidence" value="ECO:0007669"/>
    <property type="project" value="UniProtKB-SubCell"/>
</dbReference>
<dbReference type="Proteomes" id="UP000315112">
    <property type="component" value="Unassembled WGS sequence"/>
</dbReference>
<evidence type="ECO:0000256" key="2">
    <source>
        <dbReference type="ARBA" id="ARBA00022475"/>
    </source>
</evidence>
<comment type="subcellular location">
    <subcellularLocation>
        <location evidence="1">Cell membrane</location>
        <topology evidence="1">Multi-pass membrane protein</topology>
    </subcellularLocation>
</comment>
<evidence type="ECO:0000313" key="7">
    <source>
        <dbReference type="EMBL" id="QGZ37869.1"/>
    </source>
</evidence>
<feature type="transmembrane region" description="Helical" evidence="6">
    <location>
        <begin position="151"/>
        <end position="173"/>
    </location>
</feature>
<evidence type="ECO:0000256" key="6">
    <source>
        <dbReference type="SAM" id="Phobius"/>
    </source>
</evidence>